<dbReference type="PANTHER" id="PTHR22916:SF65">
    <property type="entry name" value="SLR1065 PROTEIN"/>
    <property type="match status" value="1"/>
</dbReference>
<dbReference type="STRING" id="1499967.U27_02130"/>
<organism evidence="2">
    <name type="scientific">Vecturithrix granuli</name>
    <dbReference type="NCBI Taxonomy" id="1499967"/>
    <lineage>
        <taxon>Bacteria</taxon>
        <taxon>Candidatus Moduliflexota</taxon>
        <taxon>Candidatus Vecturitrichia</taxon>
        <taxon>Candidatus Vecturitrichales</taxon>
        <taxon>Candidatus Vecturitrichaceae</taxon>
        <taxon>Candidatus Vecturithrix</taxon>
    </lineage>
</organism>
<accession>A0A0S6W9X8</accession>
<dbReference type="EMBL" id="DF820463">
    <property type="protein sequence ID" value="GAK55298.1"/>
    <property type="molecule type" value="Genomic_DNA"/>
</dbReference>
<protein>
    <recommendedName>
        <fullName evidence="1">Glycosyltransferase 2-like domain-containing protein</fullName>
    </recommendedName>
</protein>
<dbReference type="Pfam" id="PF00535">
    <property type="entry name" value="Glycos_transf_2"/>
    <property type="match status" value="1"/>
</dbReference>
<dbReference type="InterPro" id="IPR001173">
    <property type="entry name" value="Glyco_trans_2-like"/>
</dbReference>
<dbReference type="InterPro" id="IPR029044">
    <property type="entry name" value="Nucleotide-diphossugar_trans"/>
</dbReference>
<dbReference type="Proteomes" id="UP000030661">
    <property type="component" value="Unassembled WGS sequence"/>
</dbReference>
<dbReference type="CDD" id="cd06433">
    <property type="entry name" value="GT_2_WfgS_like"/>
    <property type="match status" value="1"/>
</dbReference>
<dbReference type="HOGENOM" id="CLU_025996_21_0_0"/>
<reference evidence="2" key="1">
    <citation type="journal article" date="2015" name="PeerJ">
        <title>First genomic representation of candidate bacterial phylum KSB3 points to enhanced environmental sensing as a trigger of wastewater bulking.</title>
        <authorList>
            <person name="Sekiguchi Y."/>
            <person name="Ohashi A."/>
            <person name="Parks D.H."/>
            <person name="Yamauchi T."/>
            <person name="Tyson G.W."/>
            <person name="Hugenholtz P."/>
        </authorList>
    </citation>
    <scope>NUCLEOTIDE SEQUENCE [LARGE SCALE GENOMIC DNA]</scope>
</reference>
<gene>
    <name evidence="2" type="ORF">U27_02130</name>
</gene>
<evidence type="ECO:0000259" key="1">
    <source>
        <dbReference type="Pfam" id="PF00535"/>
    </source>
</evidence>
<dbReference type="SUPFAM" id="SSF53448">
    <property type="entry name" value="Nucleotide-diphospho-sugar transferases"/>
    <property type="match status" value="1"/>
</dbReference>
<dbReference type="Gene3D" id="3.90.550.10">
    <property type="entry name" value="Spore Coat Polysaccharide Biosynthesis Protein SpsA, Chain A"/>
    <property type="match status" value="1"/>
</dbReference>
<feature type="domain" description="Glycosyltransferase 2-like" evidence="1">
    <location>
        <begin position="14"/>
        <end position="115"/>
    </location>
</feature>
<keyword evidence="3" id="KW-1185">Reference proteome</keyword>
<dbReference type="PANTHER" id="PTHR22916">
    <property type="entry name" value="GLYCOSYLTRANSFERASE"/>
    <property type="match status" value="1"/>
</dbReference>
<sequence length="292" mass="34060">MVELSSHIAWPKISITTPSYNQAAFLETTIQSILSQNYPNLEYIIIDGGSTDGSVDIIKKYAQHLHFWCSESDDGQYNAINKGFSLSSGEIMAWLNSDDMYFPWALKTVASIMAELPQVEWLTTLERGKWDWQGFCLQYYPVPGYSREAFLDGCYLPAMKEKDMGCIQQESTFWRRSLWNKIGGKIPLTFPLAADFNLWAQFYCHAELYATRSPLGGFRCQEDQRSSHIERYISEANKALDNIREILHWMPRNRGKLMEQWFASRYYSAKQVYRQHPDRPDGTWAIKEYRFL</sequence>
<evidence type="ECO:0000313" key="2">
    <source>
        <dbReference type="EMBL" id="GAK55298.1"/>
    </source>
</evidence>
<dbReference type="eggNOG" id="COG1216">
    <property type="taxonomic scope" value="Bacteria"/>
</dbReference>
<proteinExistence type="predicted"/>
<evidence type="ECO:0000313" key="3">
    <source>
        <dbReference type="Proteomes" id="UP000030661"/>
    </source>
</evidence>
<dbReference type="AlphaFoldDB" id="A0A0S6W9X8"/>
<name>A0A0S6W9X8_VECG1</name>